<evidence type="ECO:0000256" key="3">
    <source>
        <dbReference type="SAM" id="SignalP"/>
    </source>
</evidence>
<sequence length="668" mass="75009">MTMTSLLLISLLVASLQVSTAVNITTTRRNSTIFAPVVQDFGPDQPRYWPQYGGKRVVKLLDGTWEMGQLGSIDHPPPADYDSMDPNFDPSKAETPNSTEIPSCIDNTPPGYLGYRGITYFRTHFDYDLTASPARLVFQACSFYCRVFVNGQEVGDHRAGGYVAFALDIPKQPANSTNGTTNHNELFVLVDNRFNKTTAPTHERGDYWHYSGIMRSVELHTIDESQVWPWRVYVLPTSLKTVDITVHLTDPTYSGKITGGFAFDKVKGNPFVRFHAKAENGILTVPIHHVPGPRLWSISNPNLHTIGIKINGGIVTERFGLRQFGVDKATSRITVNGEIVKLVGWNHHTQWPETAASPTEKDMDNDMALLLQAGTNYVRGAHYPQDPRWLDRLDEAGVIMWCETLGAGVKKEDTVDPYFMKYQTQQLHEMMDNALNHASIMLWAFFNEGPSDHADACVGYETCVKVIKERDPTRLVTWASNKLQNDKCLHAADVVSFNNYPAWYGRPNVDPVAFWNHHADHVKAGAYNGTLGKPFLISETGAGGIYEWSDNKTAAKWTLAYQSKIIGKDVDVAIANQNISGVTLWHFFDFKTFDNTENNTHCDYVPDKYPPICAFINVSSYRPGGLNHKGVIDFWRRKKPIYDIVAGKYNATRKFLNYTTTDVDVSTS</sequence>
<dbReference type="InterPro" id="IPR006104">
    <property type="entry name" value="Glyco_hydro_2_N"/>
</dbReference>
<gene>
    <name evidence="6" type="ORF">SEMRO_1059_G236500.1</name>
</gene>
<dbReference type="SUPFAM" id="SSF51445">
    <property type="entry name" value="(Trans)glycosidases"/>
    <property type="match status" value="1"/>
</dbReference>
<dbReference type="Proteomes" id="UP001153069">
    <property type="component" value="Unassembled WGS sequence"/>
</dbReference>
<dbReference type="GO" id="GO:0005975">
    <property type="term" value="P:carbohydrate metabolic process"/>
    <property type="evidence" value="ECO:0007669"/>
    <property type="project" value="InterPro"/>
</dbReference>
<feature type="region of interest" description="Disordered" evidence="2">
    <location>
        <begin position="76"/>
        <end position="104"/>
    </location>
</feature>
<dbReference type="InterPro" id="IPR051913">
    <property type="entry name" value="GH2_Domain-Containing"/>
</dbReference>
<dbReference type="InterPro" id="IPR006103">
    <property type="entry name" value="Glyco_hydro_2_cat"/>
</dbReference>
<dbReference type="Pfam" id="PF02837">
    <property type="entry name" value="Glyco_hydro_2_N"/>
    <property type="match status" value="1"/>
</dbReference>
<dbReference type="InterPro" id="IPR006101">
    <property type="entry name" value="Glyco_hydro_2"/>
</dbReference>
<dbReference type="EMBL" id="CAICTM010001057">
    <property type="protein sequence ID" value="CAB9519929.1"/>
    <property type="molecule type" value="Genomic_DNA"/>
</dbReference>
<reference evidence="6" key="1">
    <citation type="submission" date="2020-06" db="EMBL/GenBank/DDBJ databases">
        <authorList>
            <consortium name="Plant Systems Biology data submission"/>
        </authorList>
    </citation>
    <scope>NUCLEOTIDE SEQUENCE</scope>
    <source>
        <strain evidence="6">D6</strain>
    </source>
</reference>
<feature type="signal peptide" evidence="3">
    <location>
        <begin position="1"/>
        <end position="21"/>
    </location>
</feature>
<dbReference type="OrthoDB" id="408532at2759"/>
<dbReference type="GO" id="GO:0004553">
    <property type="term" value="F:hydrolase activity, hydrolyzing O-glycosyl compounds"/>
    <property type="evidence" value="ECO:0007669"/>
    <property type="project" value="InterPro"/>
</dbReference>
<feature type="domain" description="Glycosyl hydrolases family 2 sugar binding" evidence="5">
    <location>
        <begin position="99"/>
        <end position="221"/>
    </location>
</feature>
<dbReference type="PANTHER" id="PTHR42732:SF1">
    <property type="entry name" value="BETA-MANNOSIDASE"/>
    <property type="match status" value="1"/>
</dbReference>
<dbReference type="PRINTS" id="PR00132">
    <property type="entry name" value="GLHYDRLASE2"/>
</dbReference>
<dbReference type="AlphaFoldDB" id="A0A9N8EIU5"/>
<dbReference type="SUPFAM" id="SSF49303">
    <property type="entry name" value="beta-Galactosidase/glucuronidase domain"/>
    <property type="match status" value="1"/>
</dbReference>
<dbReference type="Gene3D" id="3.20.20.80">
    <property type="entry name" value="Glycosidases"/>
    <property type="match status" value="1"/>
</dbReference>
<dbReference type="SUPFAM" id="SSF49785">
    <property type="entry name" value="Galactose-binding domain-like"/>
    <property type="match status" value="1"/>
</dbReference>
<evidence type="ECO:0000313" key="6">
    <source>
        <dbReference type="EMBL" id="CAB9519929.1"/>
    </source>
</evidence>
<evidence type="ECO:0000313" key="7">
    <source>
        <dbReference type="Proteomes" id="UP001153069"/>
    </source>
</evidence>
<dbReference type="PANTHER" id="PTHR42732">
    <property type="entry name" value="BETA-GALACTOSIDASE"/>
    <property type="match status" value="1"/>
</dbReference>
<dbReference type="InterPro" id="IPR008979">
    <property type="entry name" value="Galactose-bd-like_sf"/>
</dbReference>
<name>A0A9N8EIU5_9STRA</name>
<dbReference type="Pfam" id="PF02836">
    <property type="entry name" value="Glyco_hydro_2_C"/>
    <property type="match status" value="1"/>
</dbReference>
<proteinExistence type="inferred from homology"/>
<protein>
    <submittedName>
        <fullName evidence="6">Beta-galactosidase</fullName>
    </submittedName>
</protein>
<evidence type="ECO:0000256" key="1">
    <source>
        <dbReference type="ARBA" id="ARBA00007401"/>
    </source>
</evidence>
<comment type="similarity">
    <text evidence="1">Belongs to the glycosyl hydrolase 2 family.</text>
</comment>
<keyword evidence="3" id="KW-0732">Signal</keyword>
<evidence type="ECO:0000256" key="2">
    <source>
        <dbReference type="SAM" id="MobiDB-lite"/>
    </source>
</evidence>
<organism evidence="6 7">
    <name type="scientific">Seminavis robusta</name>
    <dbReference type="NCBI Taxonomy" id="568900"/>
    <lineage>
        <taxon>Eukaryota</taxon>
        <taxon>Sar</taxon>
        <taxon>Stramenopiles</taxon>
        <taxon>Ochrophyta</taxon>
        <taxon>Bacillariophyta</taxon>
        <taxon>Bacillariophyceae</taxon>
        <taxon>Bacillariophycidae</taxon>
        <taxon>Naviculales</taxon>
        <taxon>Naviculaceae</taxon>
        <taxon>Seminavis</taxon>
    </lineage>
</organism>
<dbReference type="Gene3D" id="2.60.120.260">
    <property type="entry name" value="Galactose-binding domain-like"/>
    <property type="match status" value="1"/>
</dbReference>
<feature type="chain" id="PRO_5040375202" evidence="3">
    <location>
        <begin position="22"/>
        <end position="668"/>
    </location>
</feature>
<keyword evidence="7" id="KW-1185">Reference proteome</keyword>
<evidence type="ECO:0000259" key="5">
    <source>
        <dbReference type="Pfam" id="PF02837"/>
    </source>
</evidence>
<comment type="caution">
    <text evidence="6">The sequence shown here is derived from an EMBL/GenBank/DDBJ whole genome shotgun (WGS) entry which is preliminary data.</text>
</comment>
<accession>A0A9N8EIU5</accession>
<feature type="domain" description="Glycoside hydrolase family 2 catalytic" evidence="4">
    <location>
        <begin position="331"/>
        <end position="596"/>
    </location>
</feature>
<evidence type="ECO:0000259" key="4">
    <source>
        <dbReference type="Pfam" id="PF02836"/>
    </source>
</evidence>
<dbReference type="InterPro" id="IPR036156">
    <property type="entry name" value="Beta-gal/glucu_dom_sf"/>
</dbReference>
<dbReference type="InterPro" id="IPR017853">
    <property type="entry name" value="GH"/>
</dbReference>